<dbReference type="InterPro" id="IPR016032">
    <property type="entry name" value="Sig_transdc_resp-reg_C-effctor"/>
</dbReference>
<dbReference type="Gene3D" id="3.40.50.2300">
    <property type="match status" value="1"/>
</dbReference>
<evidence type="ECO:0000256" key="3">
    <source>
        <dbReference type="ARBA" id="ARBA00023125"/>
    </source>
</evidence>
<evidence type="ECO:0000313" key="8">
    <source>
        <dbReference type="EMBL" id="ENO87160.1"/>
    </source>
</evidence>
<dbReference type="InterPro" id="IPR058245">
    <property type="entry name" value="NreC/VraR/RcsB-like_REC"/>
</dbReference>
<proteinExistence type="predicted"/>
<dbReference type="InterPro" id="IPR001789">
    <property type="entry name" value="Sig_transdc_resp-reg_receiver"/>
</dbReference>
<name>N6Y6E8_THAL4</name>
<keyword evidence="9" id="KW-1185">Reference proteome</keyword>
<comment type="caution">
    <text evidence="8">The sequence shown here is derived from an EMBL/GenBank/DDBJ whole genome shotgun (WGS) entry which is preliminary data.</text>
</comment>
<dbReference type="EMBL" id="AMXE01000042">
    <property type="protein sequence ID" value="ENO87160.1"/>
    <property type="molecule type" value="Genomic_DNA"/>
</dbReference>
<keyword evidence="4" id="KW-0804">Transcription</keyword>
<dbReference type="GO" id="GO:0003677">
    <property type="term" value="F:DNA binding"/>
    <property type="evidence" value="ECO:0007669"/>
    <property type="project" value="UniProtKB-KW"/>
</dbReference>
<dbReference type="PANTHER" id="PTHR43214:SF41">
    <property type="entry name" value="NITRATE_NITRITE RESPONSE REGULATOR PROTEIN NARP"/>
    <property type="match status" value="1"/>
</dbReference>
<reference evidence="8 9" key="1">
    <citation type="submission" date="2012-09" db="EMBL/GenBank/DDBJ databases">
        <title>Draft Genome Sequences of 6 Strains from Genus Thauera.</title>
        <authorList>
            <person name="Liu B."/>
            <person name="Shapleigh J.P."/>
            <person name="Frostegard A.H."/>
        </authorList>
    </citation>
    <scope>NUCLEOTIDE SEQUENCE [LARGE SCALE GENOMIC DNA]</scope>
    <source>
        <strain evidence="9">47Lol / DSM 12138</strain>
    </source>
</reference>
<evidence type="ECO:0000256" key="4">
    <source>
        <dbReference type="ARBA" id="ARBA00023163"/>
    </source>
</evidence>
<feature type="domain" description="Response regulatory" evidence="7">
    <location>
        <begin position="5"/>
        <end position="121"/>
    </location>
</feature>
<evidence type="ECO:0000313" key="9">
    <source>
        <dbReference type="Proteomes" id="UP000013232"/>
    </source>
</evidence>
<accession>N6Y6E8</accession>
<dbReference type="CDD" id="cd17535">
    <property type="entry name" value="REC_NarL-like"/>
    <property type="match status" value="1"/>
</dbReference>
<dbReference type="SUPFAM" id="SSF46894">
    <property type="entry name" value="C-terminal effector domain of the bipartite response regulators"/>
    <property type="match status" value="1"/>
</dbReference>
<keyword evidence="2" id="KW-0805">Transcription regulation</keyword>
<dbReference type="Pfam" id="PF00072">
    <property type="entry name" value="Response_reg"/>
    <property type="match status" value="1"/>
</dbReference>
<dbReference type="InterPro" id="IPR000792">
    <property type="entry name" value="Tscrpt_reg_LuxR_C"/>
</dbReference>
<feature type="modified residue" description="4-aspartylphosphate" evidence="5">
    <location>
        <position position="56"/>
    </location>
</feature>
<dbReference type="eggNOG" id="COG2197">
    <property type="taxonomic scope" value="Bacteria"/>
</dbReference>
<dbReference type="GO" id="GO:0000160">
    <property type="term" value="P:phosphorelay signal transduction system"/>
    <property type="evidence" value="ECO:0007669"/>
    <property type="project" value="InterPro"/>
</dbReference>
<dbReference type="GO" id="GO:0006355">
    <property type="term" value="P:regulation of DNA-templated transcription"/>
    <property type="evidence" value="ECO:0007669"/>
    <property type="project" value="InterPro"/>
</dbReference>
<dbReference type="AlphaFoldDB" id="N6Y6E8"/>
<dbReference type="RefSeq" id="WP_004338932.1">
    <property type="nucleotide sequence ID" value="NZ_AMXE01000042.1"/>
</dbReference>
<dbReference type="PANTHER" id="PTHR43214">
    <property type="entry name" value="TWO-COMPONENT RESPONSE REGULATOR"/>
    <property type="match status" value="1"/>
</dbReference>
<evidence type="ECO:0000259" key="6">
    <source>
        <dbReference type="PROSITE" id="PS50043"/>
    </source>
</evidence>
<organism evidence="8 9">
    <name type="scientific">Thauera linaloolentis (strain DSM 12138 / JCM 21573 / CCUG 41526 / CIP 105981 / IAM 15112 / NBRC 102519 / 47Lol)</name>
    <dbReference type="NCBI Taxonomy" id="1123367"/>
    <lineage>
        <taxon>Bacteria</taxon>
        <taxon>Pseudomonadati</taxon>
        <taxon>Pseudomonadota</taxon>
        <taxon>Betaproteobacteria</taxon>
        <taxon>Rhodocyclales</taxon>
        <taxon>Zoogloeaceae</taxon>
        <taxon>Thauera</taxon>
    </lineage>
</organism>
<protein>
    <submittedName>
        <fullName evidence="8">LuxR family transcriptional regulator</fullName>
    </submittedName>
</protein>
<dbReference type="CDD" id="cd06170">
    <property type="entry name" value="LuxR_C_like"/>
    <property type="match status" value="1"/>
</dbReference>
<gene>
    <name evidence="8" type="ORF">C666_11650</name>
</gene>
<dbReference type="InterPro" id="IPR011006">
    <property type="entry name" value="CheY-like_superfamily"/>
</dbReference>
<keyword evidence="1 5" id="KW-0597">Phosphoprotein</keyword>
<dbReference type="OrthoDB" id="9780593at2"/>
<dbReference type="STRING" id="1123367.GCA_000621305_02569"/>
<evidence type="ECO:0000259" key="7">
    <source>
        <dbReference type="PROSITE" id="PS50110"/>
    </source>
</evidence>
<keyword evidence="3" id="KW-0238">DNA-binding</keyword>
<dbReference type="Proteomes" id="UP000013232">
    <property type="component" value="Unassembled WGS sequence"/>
</dbReference>
<dbReference type="Pfam" id="PF00196">
    <property type="entry name" value="GerE"/>
    <property type="match status" value="1"/>
</dbReference>
<sequence length="217" mass="23883">MGKLQVLLADDHAIVRDGLKQILAETDDLSVVGEAANGIEVVHMVRSRAWDLLVLDISMPGRSGLDLIRLVKDEQPGLPILVLSMHQEEQYAVRALHAGAAGYVTKESDCELLLHAMRRVAHGGVYVSEKVAELMARALRPIGTVLPHTLLSDREYQVFGMLVQGHGLTEIATELSLSVKTISTHKTRILQKMEMGNLSELVRYAIAHHLVDPGDLY</sequence>
<dbReference type="PRINTS" id="PR00038">
    <property type="entry name" value="HTHLUXR"/>
</dbReference>
<dbReference type="PROSITE" id="PS50043">
    <property type="entry name" value="HTH_LUXR_2"/>
    <property type="match status" value="1"/>
</dbReference>
<evidence type="ECO:0000256" key="5">
    <source>
        <dbReference type="PROSITE-ProRule" id="PRU00169"/>
    </source>
</evidence>
<dbReference type="PROSITE" id="PS50110">
    <property type="entry name" value="RESPONSE_REGULATORY"/>
    <property type="match status" value="1"/>
</dbReference>
<dbReference type="SMART" id="SM00421">
    <property type="entry name" value="HTH_LUXR"/>
    <property type="match status" value="1"/>
</dbReference>
<evidence type="ECO:0000256" key="1">
    <source>
        <dbReference type="ARBA" id="ARBA00022553"/>
    </source>
</evidence>
<feature type="domain" description="HTH luxR-type" evidence="6">
    <location>
        <begin position="144"/>
        <end position="209"/>
    </location>
</feature>
<dbReference type="SUPFAM" id="SSF52172">
    <property type="entry name" value="CheY-like"/>
    <property type="match status" value="1"/>
</dbReference>
<evidence type="ECO:0000256" key="2">
    <source>
        <dbReference type="ARBA" id="ARBA00023015"/>
    </source>
</evidence>
<dbReference type="SMART" id="SM00448">
    <property type="entry name" value="REC"/>
    <property type="match status" value="1"/>
</dbReference>
<dbReference type="InterPro" id="IPR039420">
    <property type="entry name" value="WalR-like"/>
</dbReference>